<dbReference type="Proteomes" id="UP001159292">
    <property type="component" value="Unassembled WGS sequence"/>
</dbReference>
<evidence type="ECO:0000313" key="5">
    <source>
        <dbReference type="Proteomes" id="UP000255303"/>
    </source>
</evidence>
<dbReference type="PANTHER" id="PTHR15887">
    <property type="entry name" value="TRANSMEMBRANE PROTEIN 69"/>
    <property type="match status" value="1"/>
</dbReference>
<protein>
    <submittedName>
        <fullName evidence="2">DUF3429 domain-containing protein</fullName>
    </submittedName>
    <submittedName>
        <fullName evidence="4">Protein of uncharacterized function (DUF3429)</fullName>
    </submittedName>
</protein>
<proteinExistence type="predicted"/>
<dbReference type="EMBL" id="UGUV01000002">
    <property type="protein sequence ID" value="SUD53473.1"/>
    <property type="molecule type" value="Genomic_DNA"/>
</dbReference>
<name>A0A061CS57_ECTOL</name>
<dbReference type="Pfam" id="PF11911">
    <property type="entry name" value="DUF3429"/>
    <property type="match status" value="1"/>
</dbReference>
<reference evidence="2" key="2">
    <citation type="submission" date="2022-09" db="EMBL/GenBank/DDBJ databases">
        <title>Intensive care unit water sources are persistently colonized with multi-drug resistant bacteria and are the site of extensive horizontal gene transfer of antibiotic resistance genes.</title>
        <authorList>
            <person name="Diorio-Toth L."/>
        </authorList>
    </citation>
    <scope>NUCLEOTIDE SEQUENCE</scope>
    <source>
        <strain evidence="3">GD03704</strain>
        <strain evidence="2">GD04000</strain>
    </source>
</reference>
<evidence type="ECO:0000313" key="3">
    <source>
        <dbReference type="EMBL" id="MDH1341456.1"/>
    </source>
</evidence>
<reference evidence="4 5" key="1">
    <citation type="submission" date="2018-06" db="EMBL/GenBank/DDBJ databases">
        <authorList>
            <consortium name="Pathogen Informatics"/>
            <person name="Doyle S."/>
        </authorList>
    </citation>
    <scope>NUCLEOTIDE SEQUENCE [LARGE SCALE GENOMIC DNA]</scope>
    <source>
        <strain evidence="4 5">NCTC10692</strain>
    </source>
</reference>
<dbReference type="RefSeq" id="WP_003460198.1">
    <property type="nucleotide sequence ID" value="NZ_CP104579.1"/>
</dbReference>
<keyword evidence="1" id="KW-1133">Transmembrane helix</keyword>
<accession>A0A379JZQ8</accession>
<dbReference type="AlphaFoldDB" id="A0A061CS57"/>
<evidence type="ECO:0000313" key="4">
    <source>
        <dbReference type="EMBL" id="SUD53473.1"/>
    </source>
</evidence>
<dbReference type="InterPro" id="IPR021836">
    <property type="entry name" value="DUF3429"/>
</dbReference>
<organism evidence="4 5">
    <name type="scientific">Ectopseudomonas oleovorans</name>
    <name type="common">Pseudomonas oleovorans</name>
    <dbReference type="NCBI Taxonomy" id="301"/>
    <lineage>
        <taxon>Bacteria</taxon>
        <taxon>Pseudomonadati</taxon>
        <taxon>Pseudomonadota</taxon>
        <taxon>Gammaproteobacteria</taxon>
        <taxon>Pseudomonadales</taxon>
        <taxon>Pseudomonadaceae</taxon>
        <taxon>Ectopseudomonas</taxon>
    </lineage>
</organism>
<evidence type="ECO:0000256" key="1">
    <source>
        <dbReference type="SAM" id="Phobius"/>
    </source>
</evidence>
<feature type="transmembrane region" description="Helical" evidence="1">
    <location>
        <begin position="12"/>
        <end position="34"/>
    </location>
</feature>
<keyword evidence="1" id="KW-0472">Membrane</keyword>
<accession>A0A061CS57</accession>
<gene>
    <name evidence="3" type="ORF">N5J11_20140</name>
    <name evidence="2" type="ORF">N7671_11700</name>
    <name evidence="4" type="ORF">NCTC10692_03995</name>
</gene>
<feature type="transmembrane region" description="Helical" evidence="1">
    <location>
        <begin position="46"/>
        <end position="66"/>
    </location>
</feature>
<dbReference type="EMBL" id="JAOCJE010000001">
    <property type="protein sequence ID" value="MDH1341456.1"/>
    <property type="molecule type" value="Genomic_DNA"/>
</dbReference>
<sequence>MHPFDAAKPPKLAVLLGYAGLVPFVGGALGIWVIPLGWRPFVLDALLDFAAVILAFMGAIHWGLAMRAEETDEKAKLQLGLSVIPPLLGWAALAGGLPIGLSLPIFLFAFIGLYLADMHAVRVGLAPQWYPALRTPLTLVVCLSLLVAWVSVLIR</sequence>
<dbReference type="Proteomes" id="UP000255303">
    <property type="component" value="Unassembled WGS sequence"/>
</dbReference>
<dbReference type="EMBL" id="JAOEET010000026">
    <property type="protein sequence ID" value="MDH0567880.1"/>
    <property type="molecule type" value="Genomic_DNA"/>
</dbReference>
<evidence type="ECO:0000313" key="2">
    <source>
        <dbReference type="EMBL" id="MDH0567880.1"/>
    </source>
</evidence>
<dbReference type="PANTHER" id="PTHR15887:SF1">
    <property type="entry name" value="TRANSMEMBRANE PROTEIN 69"/>
    <property type="match status" value="1"/>
</dbReference>
<dbReference type="GeneID" id="300416457"/>
<feature type="transmembrane region" description="Helical" evidence="1">
    <location>
        <begin position="87"/>
        <end position="116"/>
    </location>
</feature>
<dbReference type="Proteomes" id="UP001161697">
    <property type="component" value="Unassembled WGS sequence"/>
</dbReference>
<feature type="transmembrane region" description="Helical" evidence="1">
    <location>
        <begin position="136"/>
        <end position="154"/>
    </location>
</feature>
<keyword evidence="1" id="KW-0812">Transmembrane</keyword>